<proteinExistence type="predicted"/>
<evidence type="ECO:0000313" key="1">
    <source>
        <dbReference type="EMBL" id="CAE15304.1"/>
    </source>
</evidence>
<dbReference type="HOGENOM" id="CLU_2956592_0_0_6"/>
<dbReference type="Proteomes" id="UP000002514">
    <property type="component" value="Chromosome"/>
</dbReference>
<dbReference type="AlphaFoldDB" id="Q7N2Z3"/>
<dbReference type="KEGG" id="plu:plu2930"/>
<protein>
    <submittedName>
        <fullName evidence="1">Photorhabdus luminescens subsp. laumondii TTO1 complete genome segment 10/17</fullName>
    </submittedName>
</protein>
<dbReference type="EMBL" id="BX571868">
    <property type="protein sequence ID" value="CAE15304.1"/>
    <property type="molecule type" value="Genomic_DNA"/>
</dbReference>
<dbReference type="RefSeq" id="WP_011147150.1">
    <property type="nucleotide sequence ID" value="NC_005126.1"/>
</dbReference>
<name>Q7N2Z3_PHOLL</name>
<reference evidence="2" key="1">
    <citation type="journal article" date="2003" name="Nat. Biotechnol.">
        <title>The genome sequence of the entomopathogenic bacterium Photorhabdus luminescens.</title>
        <authorList>
            <person name="Duchaud E."/>
            <person name="Rusniok C."/>
            <person name="Frangeul L."/>
            <person name="Buchrieser C."/>
            <person name="Givaudan A."/>
            <person name="Taourit S."/>
            <person name="Bocs S."/>
            <person name="Boursaux-Eude C."/>
            <person name="Chandler M."/>
            <person name="Charles J.-F."/>
            <person name="Dassa E."/>
            <person name="Derose R."/>
            <person name="Derzelle S."/>
            <person name="Freyssinet G."/>
            <person name="Gaudriault S."/>
            <person name="Medigue C."/>
            <person name="Lanois A."/>
            <person name="Powell K."/>
            <person name="Siguier P."/>
            <person name="Vincent R."/>
            <person name="Wingate V."/>
            <person name="Zouine M."/>
            <person name="Glaser P."/>
            <person name="Boemare N."/>
            <person name="Danchin A."/>
            <person name="Kunst F."/>
        </authorList>
    </citation>
    <scope>NUCLEOTIDE SEQUENCE [LARGE SCALE GENOMIC DNA]</scope>
    <source>
        <strain evidence="2">DSM 15139 / CIP 105565 / TT01</strain>
    </source>
</reference>
<evidence type="ECO:0000313" key="2">
    <source>
        <dbReference type="Proteomes" id="UP000002514"/>
    </source>
</evidence>
<sequence length="59" mass="6681">MNTITSQEVQDIFTDNGLYISFSESESTAAHANKNAAANLWGIDSAKQWVEFWIESERQ</sequence>
<accession>Q7N2Z3</accession>
<gene>
    <name evidence="1" type="ordered locus">plu2930</name>
</gene>
<keyword evidence="2" id="KW-1185">Reference proteome</keyword>
<organism evidence="1 2">
    <name type="scientific">Photorhabdus laumondii subsp. laumondii (strain DSM 15139 / CIP 105565 / TT01)</name>
    <name type="common">Photorhabdus luminescens subsp. laumondii</name>
    <dbReference type="NCBI Taxonomy" id="243265"/>
    <lineage>
        <taxon>Bacteria</taxon>
        <taxon>Pseudomonadati</taxon>
        <taxon>Pseudomonadota</taxon>
        <taxon>Gammaproteobacteria</taxon>
        <taxon>Enterobacterales</taxon>
        <taxon>Morganellaceae</taxon>
        <taxon>Photorhabdus</taxon>
    </lineage>
</organism>
<dbReference type="GeneID" id="48849193"/>
<dbReference type="STRING" id="243265.plu2930"/>